<evidence type="ECO:0000259" key="13">
    <source>
        <dbReference type="Pfam" id="PF00534"/>
    </source>
</evidence>
<dbReference type="InterPro" id="IPR011835">
    <property type="entry name" value="GS/SS"/>
</dbReference>
<dbReference type="Proteomes" id="UP001497493">
    <property type="component" value="Chromosome"/>
</dbReference>
<feature type="compositionally biased region" description="Pro residues" evidence="12">
    <location>
        <begin position="205"/>
        <end position="214"/>
    </location>
</feature>
<evidence type="ECO:0000256" key="8">
    <source>
        <dbReference type="ARBA" id="ARBA00022679"/>
    </source>
</evidence>
<feature type="domain" description="Glycosyl transferase family 1" evidence="13">
    <location>
        <begin position="522"/>
        <end position="686"/>
    </location>
</feature>
<keyword evidence="16" id="KW-1185">Reference proteome</keyword>
<evidence type="ECO:0000256" key="10">
    <source>
        <dbReference type="ARBA" id="ARBA00031722"/>
    </source>
</evidence>
<dbReference type="PANTHER" id="PTHR46083:SF1">
    <property type="entry name" value="GLYCOGEN SYNTHASE 2-RELATED"/>
    <property type="match status" value="1"/>
</dbReference>
<evidence type="ECO:0000313" key="16">
    <source>
        <dbReference type="Proteomes" id="UP001497493"/>
    </source>
</evidence>
<dbReference type="InterPro" id="IPR013534">
    <property type="entry name" value="Starch_synth_cat_dom"/>
</dbReference>
<feature type="compositionally biased region" description="Basic and acidic residues" evidence="12">
    <location>
        <begin position="44"/>
        <end position="63"/>
    </location>
</feature>
<dbReference type="Gene3D" id="3.40.50.2000">
    <property type="entry name" value="Glycogen Phosphorylase B"/>
    <property type="match status" value="2"/>
</dbReference>
<evidence type="ECO:0000256" key="11">
    <source>
        <dbReference type="HAMAP-Rule" id="MF_00484"/>
    </source>
</evidence>
<keyword evidence="8 11" id="KW-0808">Transferase</keyword>
<feature type="compositionally biased region" description="Low complexity" evidence="12">
    <location>
        <begin position="64"/>
        <end position="81"/>
    </location>
</feature>
<dbReference type="EC" id="2.4.1.21" evidence="5 11"/>
<evidence type="ECO:0000259" key="14">
    <source>
        <dbReference type="Pfam" id="PF08323"/>
    </source>
</evidence>
<keyword evidence="7 11" id="KW-0328">Glycosyltransferase</keyword>
<feature type="compositionally biased region" description="Low complexity" evidence="12">
    <location>
        <begin position="194"/>
        <end position="204"/>
    </location>
</feature>
<feature type="compositionally biased region" description="Basic and acidic residues" evidence="12">
    <location>
        <begin position="134"/>
        <end position="143"/>
    </location>
</feature>
<feature type="domain" description="Starch synthase catalytic" evidence="14">
    <location>
        <begin position="229"/>
        <end position="468"/>
    </location>
</feature>
<dbReference type="PANTHER" id="PTHR46083">
    <property type="match status" value="1"/>
</dbReference>
<sequence>MAKKTPPRRVRPLSKKKAARATTSRASGLQGVPAEAQAATPLPRADREAKSEEDRVDASKARAELPSAAAPAPATDGKATPPSAPEAGVAQGVPSEPGGSTPGPGSAAQCDALSEERSVPASAEATPPPTGATARRDPPEPHPRAAAPPSDQASGAESAAEPPGEPIAEAEPGAVAEPEAAVADLAFSPPGEPEPVAAEPAQVEPEPPPFPSPEPQVHHAVASLPALFIVQVTPELAPVAKVGGLADVVFGLSNELEIRGNHVEIVLPKYDCLRYDHIWGLCESYRDLWVPWYGGAIHCTVYFGFVHGRKCFFIEPHSSDNFFNRGCIYGFNDDVLRYAFFSRAAMEFLWKTGKHPDILHCHDWQTALVPVFLYEIYQHLGMSRSRVCFTIHNFKHQGVTGAQVLYATGLNRPEYYFHYDRMRDNFNPHAINLMKAGVVYSNFITTVSPRHAIEAKDQGQGFGLEPTLHIHHAKFGGVVNGIDYNVWNPEIDRYIPYHYGLGNLDDKYKNKKALRDRLLIADNEKPIVAFVGRLDPQKGLELIRHAIFYTLHRRGQFVLLGSSPDGQINNYFWSLKHQLNDNPDVHIEIGFNEELSHLIYAGADLMLVPSRFEPCGLTQLIALRYATVPVVREVGGLADTVFDKDYSYRPLHERNGYVFRDYDYSGLESALGRAISCYYDYPEHFRELMKNCIRCDYSWKNPGQDYLNIYHYIRVK</sequence>
<comment type="catalytic activity">
    <reaction evidence="1 11">
        <text>[(1-&gt;4)-alpha-D-glucosyl](n) + ADP-alpha-D-glucose = [(1-&gt;4)-alpha-D-glucosyl](n+1) + ADP + H(+)</text>
        <dbReference type="Rhea" id="RHEA:18189"/>
        <dbReference type="Rhea" id="RHEA-COMP:9584"/>
        <dbReference type="Rhea" id="RHEA-COMP:9587"/>
        <dbReference type="ChEBI" id="CHEBI:15378"/>
        <dbReference type="ChEBI" id="CHEBI:15444"/>
        <dbReference type="ChEBI" id="CHEBI:57498"/>
        <dbReference type="ChEBI" id="CHEBI:456216"/>
        <dbReference type="EC" id="2.4.1.21"/>
    </reaction>
</comment>
<feature type="binding site" evidence="11">
    <location>
        <position position="241"/>
    </location>
    <ligand>
        <name>ADP-alpha-D-glucose</name>
        <dbReference type="ChEBI" id="CHEBI:57498"/>
    </ligand>
</feature>
<gene>
    <name evidence="11" type="primary">glgA</name>
    <name evidence="15" type="ORF">MECH1_V1_0393</name>
</gene>
<dbReference type="EMBL" id="OZ026884">
    <property type="protein sequence ID" value="CAL1239169.1"/>
    <property type="molecule type" value="Genomic_DNA"/>
</dbReference>
<dbReference type="NCBIfam" id="TIGR02095">
    <property type="entry name" value="glgA"/>
    <property type="match status" value="1"/>
</dbReference>
<evidence type="ECO:0000256" key="3">
    <source>
        <dbReference type="ARBA" id="ARBA00004964"/>
    </source>
</evidence>
<dbReference type="HAMAP" id="MF_00484">
    <property type="entry name" value="Glycogen_synth"/>
    <property type="match status" value="1"/>
</dbReference>
<evidence type="ECO:0000256" key="2">
    <source>
        <dbReference type="ARBA" id="ARBA00002764"/>
    </source>
</evidence>
<dbReference type="CDD" id="cd03791">
    <property type="entry name" value="GT5_Glycogen_synthase_DULL1-like"/>
    <property type="match status" value="1"/>
</dbReference>
<evidence type="ECO:0000256" key="7">
    <source>
        <dbReference type="ARBA" id="ARBA00022676"/>
    </source>
</evidence>
<evidence type="ECO:0000313" key="15">
    <source>
        <dbReference type="EMBL" id="CAL1239169.1"/>
    </source>
</evidence>
<feature type="region of interest" description="Disordered" evidence="12">
    <location>
        <begin position="1"/>
        <end position="169"/>
    </location>
</feature>
<comment type="function">
    <text evidence="2 11">Synthesizes alpha-1,4-glucan chains using ADP-glucose.</text>
</comment>
<evidence type="ECO:0000256" key="1">
    <source>
        <dbReference type="ARBA" id="ARBA00001478"/>
    </source>
</evidence>
<feature type="compositionally biased region" description="Basic residues" evidence="12">
    <location>
        <begin position="1"/>
        <end position="19"/>
    </location>
</feature>
<dbReference type="InterPro" id="IPR001296">
    <property type="entry name" value="Glyco_trans_1"/>
</dbReference>
<dbReference type="SUPFAM" id="SSF53756">
    <property type="entry name" value="UDP-Glycosyltransferase/glycogen phosphorylase"/>
    <property type="match status" value="1"/>
</dbReference>
<evidence type="ECO:0000256" key="6">
    <source>
        <dbReference type="ARBA" id="ARBA00019935"/>
    </source>
</evidence>
<feature type="compositionally biased region" description="Low complexity" evidence="12">
    <location>
        <begin position="144"/>
        <end position="169"/>
    </location>
</feature>
<keyword evidence="9 11" id="KW-0320">Glycogen biosynthesis</keyword>
<accession>A0ABP1C4L6</accession>
<dbReference type="RefSeq" id="WP_348758755.1">
    <property type="nucleotide sequence ID" value="NZ_OZ026884.1"/>
</dbReference>
<proteinExistence type="inferred from homology"/>
<name>A0ABP1C4L6_9GAMM</name>
<feature type="compositionally biased region" description="Low complexity" evidence="12">
    <location>
        <begin position="94"/>
        <end position="106"/>
    </location>
</feature>
<evidence type="ECO:0000256" key="12">
    <source>
        <dbReference type="SAM" id="MobiDB-lite"/>
    </source>
</evidence>
<organism evidence="15 16">
    <name type="scientific">Candidatus Methylocalor cossyra</name>
    <dbReference type="NCBI Taxonomy" id="3108543"/>
    <lineage>
        <taxon>Bacteria</taxon>
        <taxon>Pseudomonadati</taxon>
        <taxon>Pseudomonadota</taxon>
        <taxon>Gammaproteobacteria</taxon>
        <taxon>Methylococcales</taxon>
        <taxon>Methylococcaceae</taxon>
        <taxon>Candidatus Methylocalor</taxon>
    </lineage>
</organism>
<dbReference type="Pfam" id="PF00534">
    <property type="entry name" value="Glycos_transf_1"/>
    <property type="match status" value="1"/>
</dbReference>
<protein>
    <recommendedName>
        <fullName evidence="6 11">Glycogen synthase</fullName>
        <ecNumber evidence="5 11">2.4.1.21</ecNumber>
    </recommendedName>
    <alternativeName>
        <fullName evidence="10 11">Starch [bacterial glycogen] synthase</fullName>
    </alternativeName>
</protein>
<dbReference type="GO" id="GO:0009011">
    <property type="term" value="F:alpha-1,4-glucan glucosyltransferase (ADP-glucose donor) activity"/>
    <property type="evidence" value="ECO:0007669"/>
    <property type="project" value="UniProtKB-EC"/>
</dbReference>
<dbReference type="Pfam" id="PF08323">
    <property type="entry name" value="Glyco_transf_5"/>
    <property type="match status" value="1"/>
</dbReference>
<feature type="region of interest" description="Disordered" evidence="12">
    <location>
        <begin position="185"/>
        <end position="216"/>
    </location>
</feature>
<comment type="pathway">
    <text evidence="3 11">Glycan biosynthesis; glycogen biosynthesis.</text>
</comment>
<dbReference type="NCBIfam" id="NF001905">
    <property type="entry name" value="PRK00654.2-4"/>
    <property type="match status" value="1"/>
</dbReference>
<reference evidence="15 16" key="1">
    <citation type="submission" date="2024-04" db="EMBL/GenBank/DDBJ databases">
        <authorList>
            <person name="Cremers G."/>
        </authorList>
    </citation>
    <scope>NUCLEOTIDE SEQUENCE [LARGE SCALE GENOMIC DNA]</scope>
    <source>
        <strain evidence="15">MeCH1-AG</strain>
    </source>
</reference>
<evidence type="ECO:0000256" key="5">
    <source>
        <dbReference type="ARBA" id="ARBA00012588"/>
    </source>
</evidence>
<comment type="similarity">
    <text evidence="4 11">Belongs to the glycosyltransferase 1 family. Bacterial/plant glycogen synthase subfamily.</text>
</comment>
<evidence type="ECO:0000256" key="4">
    <source>
        <dbReference type="ARBA" id="ARBA00010281"/>
    </source>
</evidence>
<evidence type="ECO:0000256" key="9">
    <source>
        <dbReference type="ARBA" id="ARBA00023056"/>
    </source>
</evidence>